<dbReference type="InterPro" id="IPR012677">
    <property type="entry name" value="Nucleotide-bd_a/b_plait_sf"/>
</dbReference>
<evidence type="ECO:0000256" key="1">
    <source>
        <dbReference type="ARBA" id="ARBA00022884"/>
    </source>
</evidence>
<reference evidence="5 6" key="1">
    <citation type="submission" date="2016-09" db="EMBL/GenBank/DDBJ databases">
        <title>Extensive genetic diversity and differential bi-allelic expression allows diatom success in the polar Southern Ocean.</title>
        <authorList>
            <consortium name="DOE Joint Genome Institute"/>
            <person name="Mock T."/>
            <person name="Otillar R.P."/>
            <person name="Strauss J."/>
            <person name="Dupont C."/>
            <person name="Frickenhaus S."/>
            <person name="Maumus F."/>
            <person name="Mcmullan M."/>
            <person name="Sanges R."/>
            <person name="Schmutz J."/>
            <person name="Toseland A."/>
            <person name="Valas R."/>
            <person name="Veluchamy A."/>
            <person name="Ward B.J."/>
            <person name="Allen A."/>
            <person name="Barry K."/>
            <person name="Falciatore A."/>
            <person name="Ferrante M."/>
            <person name="Fortunato A.E."/>
            <person name="Gloeckner G."/>
            <person name="Gruber A."/>
            <person name="Hipkin R."/>
            <person name="Janech M."/>
            <person name="Kroth P."/>
            <person name="Leese F."/>
            <person name="Lindquist E."/>
            <person name="Lyon B.R."/>
            <person name="Martin J."/>
            <person name="Mayer C."/>
            <person name="Parker M."/>
            <person name="Quesneville H."/>
            <person name="Raymond J."/>
            <person name="Uhlig C."/>
            <person name="Valentin K.U."/>
            <person name="Worden A.Z."/>
            <person name="Armbrust E.V."/>
            <person name="Bowler C."/>
            <person name="Green B."/>
            <person name="Moulton V."/>
            <person name="Van Oosterhout C."/>
            <person name="Grigoriev I."/>
        </authorList>
    </citation>
    <scope>NUCLEOTIDE SEQUENCE [LARGE SCALE GENOMIC DNA]</scope>
    <source>
        <strain evidence="5 6">CCMP1102</strain>
    </source>
</reference>
<feature type="compositionally biased region" description="Basic and acidic residues" evidence="3">
    <location>
        <begin position="74"/>
        <end position="91"/>
    </location>
</feature>
<dbReference type="Gene3D" id="3.30.70.330">
    <property type="match status" value="1"/>
</dbReference>
<evidence type="ECO:0000256" key="2">
    <source>
        <dbReference type="PROSITE-ProRule" id="PRU00176"/>
    </source>
</evidence>
<feature type="non-terminal residue" evidence="5">
    <location>
        <position position="1"/>
    </location>
</feature>
<dbReference type="Proteomes" id="UP000095751">
    <property type="component" value="Unassembled WGS sequence"/>
</dbReference>
<dbReference type="SUPFAM" id="SSF54928">
    <property type="entry name" value="RNA-binding domain, RBD"/>
    <property type="match status" value="1"/>
</dbReference>
<dbReference type="PROSITE" id="PS50102">
    <property type="entry name" value="RRM"/>
    <property type="match status" value="1"/>
</dbReference>
<keyword evidence="6" id="KW-1185">Reference proteome</keyword>
<dbReference type="PANTHER" id="PTHR23236:SF92">
    <property type="entry name" value="POLYADENYLATE-BINDING PROTEIN 1"/>
    <property type="match status" value="1"/>
</dbReference>
<dbReference type="AlphaFoldDB" id="A0A1E7F951"/>
<dbReference type="EMBL" id="KV784360">
    <property type="protein sequence ID" value="OEU14711.1"/>
    <property type="molecule type" value="Genomic_DNA"/>
</dbReference>
<feature type="domain" description="RRM" evidence="4">
    <location>
        <begin position="143"/>
        <end position="230"/>
    </location>
</feature>
<evidence type="ECO:0000313" key="5">
    <source>
        <dbReference type="EMBL" id="OEU14711.1"/>
    </source>
</evidence>
<dbReference type="InterPro" id="IPR000504">
    <property type="entry name" value="RRM_dom"/>
</dbReference>
<evidence type="ECO:0000256" key="3">
    <source>
        <dbReference type="SAM" id="MobiDB-lite"/>
    </source>
</evidence>
<feature type="non-terminal residue" evidence="5">
    <location>
        <position position="287"/>
    </location>
</feature>
<evidence type="ECO:0000313" key="6">
    <source>
        <dbReference type="Proteomes" id="UP000095751"/>
    </source>
</evidence>
<name>A0A1E7F951_9STRA</name>
<accession>A0A1E7F951</accession>
<organism evidence="5 6">
    <name type="scientific">Fragilariopsis cylindrus CCMP1102</name>
    <dbReference type="NCBI Taxonomy" id="635003"/>
    <lineage>
        <taxon>Eukaryota</taxon>
        <taxon>Sar</taxon>
        <taxon>Stramenopiles</taxon>
        <taxon>Ochrophyta</taxon>
        <taxon>Bacillariophyta</taxon>
        <taxon>Bacillariophyceae</taxon>
        <taxon>Bacillariophycidae</taxon>
        <taxon>Bacillariales</taxon>
        <taxon>Bacillariaceae</taxon>
        <taxon>Fragilariopsis</taxon>
    </lineage>
</organism>
<proteinExistence type="predicted"/>
<sequence length="287" mass="32752">KSAAQLRRLEKRAEIRGEKYEAPEYPSNQDIDENKKVVTAKSPPAIESIEDQPAKCADSDASPDPINRQLAAAKKLESELNRIDKDKDMKSKDRRSAKRKAEAIATEESGLSAEELVDWYKKNKVQNDKKEESKGNRRSRDPLIAFVGQLSYETTIDDLFGHIHSLLGDDYPVSKEMVKIRILTDAKTQRSRGMAFVEITNGDPEFLYALLTLHQTMLKGRRINIERSAGGKKHSEARKTKLDHYRKEQESHFAEVVEKIFSEYKKTGELRENELDEGVITVLKRHA</sequence>
<gene>
    <name evidence="5" type="ORF">FRACYDRAFT_150968</name>
</gene>
<keyword evidence="1 2" id="KW-0694">RNA-binding</keyword>
<feature type="region of interest" description="Disordered" evidence="3">
    <location>
        <begin position="1"/>
        <end position="107"/>
    </location>
</feature>
<evidence type="ECO:0000259" key="4">
    <source>
        <dbReference type="PROSITE" id="PS50102"/>
    </source>
</evidence>
<dbReference type="OrthoDB" id="439808at2759"/>
<dbReference type="InterPro" id="IPR035979">
    <property type="entry name" value="RBD_domain_sf"/>
</dbReference>
<feature type="compositionally biased region" description="Basic and acidic residues" evidence="3">
    <location>
        <begin position="7"/>
        <end position="22"/>
    </location>
</feature>
<dbReference type="GO" id="GO:0008143">
    <property type="term" value="F:poly(A) binding"/>
    <property type="evidence" value="ECO:0007669"/>
    <property type="project" value="TreeGrafter"/>
</dbReference>
<protein>
    <recommendedName>
        <fullName evidence="4">RRM domain-containing protein</fullName>
    </recommendedName>
</protein>
<dbReference type="KEGG" id="fcy:FRACYDRAFT_150968"/>
<dbReference type="InParanoid" id="A0A1E7F951"/>
<dbReference type="PANTHER" id="PTHR23236">
    <property type="entry name" value="EUKARYOTIC TRANSLATION INITIATION FACTOR 4B/4H"/>
    <property type="match status" value="1"/>
</dbReference>